<accession>A0ABY3PQ74</accession>
<dbReference type="SUPFAM" id="SSF89360">
    <property type="entry name" value="HesB-like domain"/>
    <property type="match status" value="1"/>
</dbReference>
<evidence type="ECO:0000313" key="3">
    <source>
        <dbReference type="Proteomes" id="UP001054846"/>
    </source>
</evidence>
<keyword evidence="3" id="KW-1185">Reference proteome</keyword>
<dbReference type="PANTHER" id="PTHR47265:SF1">
    <property type="entry name" value="IRON-SULFUR ASSEMBLY PROTEIN ISCA, CHLOROPLASTIC"/>
    <property type="match status" value="1"/>
</dbReference>
<dbReference type="NCBIfam" id="TIGR00049">
    <property type="entry name" value="iron-sulfur cluster assembly accessory protein"/>
    <property type="match status" value="1"/>
</dbReference>
<dbReference type="InterPro" id="IPR035903">
    <property type="entry name" value="HesB-like_dom_sf"/>
</dbReference>
<dbReference type="EMBL" id="CP063845">
    <property type="protein sequence ID" value="UFP95764.1"/>
    <property type="molecule type" value="Genomic_DNA"/>
</dbReference>
<gene>
    <name evidence="2" type="ORF">ISF26_05900</name>
</gene>
<dbReference type="Proteomes" id="UP001054846">
    <property type="component" value="Chromosome"/>
</dbReference>
<organism evidence="2 3">
    <name type="scientific">Gloeobacter morelensis MG652769</name>
    <dbReference type="NCBI Taxonomy" id="2781736"/>
    <lineage>
        <taxon>Bacteria</taxon>
        <taxon>Bacillati</taxon>
        <taxon>Cyanobacteriota</taxon>
        <taxon>Cyanophyceae</taxon>
        <taxon>Gloeobacterales</taxon>
        <taxon>Gloeobacteraceae</taxon>
        <taxon>Gloeobacter</taxon>
        <taxon>Gloeobacter morelensis</taxon>
    </lineage>
</organism>
<sequence length="124" mass="13493">MTTSIDTAPARRLPRRGIQMTESALAEVMRLRERRGGDLMLRVGVKGGGCSGLSYTMDFEEASNVTAHDEVFDHSGFKVVSDKKSLLFLYGLVLDYSDELLGGGFKFNNPNAERSCSCGSSFSA</sequence>
<evidence type="ECO:0000259" key="1">
    <source>
        <dbReference type="Pfam" id="PF01521"/>
    </source>
</evidence>
<dbReference type="InterPro" id="IPR016092">
    <property type="entry name" value="ATAP"/>
</dbReference>
<dbReference type="RefSeq" id="WP_230842989.1">
    <property type="nucleotide sequence ID" value="NZ_CP063845.1"/>
</dbReference>
<dbReference type="Pfam" id="PF01521">
    <property type="entry name" value="Fe-S_biosyn"/>
    <property type="match status" value="1"/>
</dbReference>
<protein>
    <submittedName>
        <fullName evidence="2">Iron-sulfur cluster assembly accessory protein</fullName>
    </submittedName>
</protein>
<evidence type="ECO:0000313" key="2">
    <source>
        <dbReference type="EMBL" id="UFP95764.1"/>
    </source>
</evidence>
<dbReference type="InterPro" id="IPR031108">
    <property type="entry name" value="IscA_plant_cyanobact"/>
</dbReference>
<dbReference type="Gene3D" id="2.60.300.12">
    <property type="entry name" value="HesB-like domain"/>
    <property type="match status" value="1"/>
</dbReference>
<name>A0ABY3PQ74_9CYAN</name>
<dbReference type="PROSITE" id="PS01152">
    <property type="entry name" value="HESB"/>
    <property type="match status" value="1"/>
</dbReference>
<feature type="domain" description="Core" evidence="1">
    <location>
        <begin position="18"/>
        <end position="119"/>
    </location>
</feature>
<reference evidence="2 3" key="1">
    <citation type="journal article" date="2021" name="Genome Biol. Evol.">
        <title>Complete Genome Sequencing of a Novel Gloeobacter Species from a Waterfall Cave in Mexico.</title>
        <authorList>
            <person name="Saw J.H."/>
            <person name="Cardona T."/>
            <person name="Montejano G."/>
        </authorList>
    </citation>
    <scope>NUCLEOTIDE SEQUENCE [LARGE SCALE GENOMIC DNA]</scope>
    <source>
        <strain evidence="2">MG652769</strain>
    </source>
</reference>
<proteinExistence type="predicted"/>
<dbReference type="PANTHER" id="PTHR47265">
    <property type="entry name" value="IRON-SULFUR ASSEMBLY PROTEIN ISCA, CHLOROPLASTIC"/>
    <property type="match status" value="1"/>
</dbReference>
<dbReference type="InterPro" id="IPR017870">
    <property type="entry name" value="FeS_cluster_insertion_CS"/>
</dbReference>
<dbReference type="InterPro" id="IPR000361">
    <property type="entry name" value="ATAP_core_dom"/>
</dbReference>